<reference evidence="1" key="1">
    <citation type="submission" date="2014-09" db="EMBL/GenBank/DDBJ databases">
        <authorList>
            <person name="Magalhaes I.L.F."/>
            <person name="Oliveira U."/>
            <person name="Santos F.R."/>
            <person name="Vidigal T.H.D.A."/>
            <person name="Brescovit A.D."/>
            <person name="Santos A.J."/>
        </authorList>
    </citation>
    <scope>NUCLEOTIDE SEQUENCE</scope>
    <source>
        <tissue evidence="1">Shoot tissue taken approximately 20 cm above the soil surface</tissue>
    </source>
</reference>
<protein>
    <submittedName>
        <fullName evidence="1">Uncharacterized protein</fullName>
    </submittedName>
</protein>
<organism evidence="1">
    <name type="scientific">Arundo donax</name>
    <name type="common">Giant reed</name>
    <name type="synonym">Donax arundinaceus</name>
    <dbReference type="NCBI Taxonomy" id="35708"/>
    <lineage>
        <taxon>Eukaryota</taxon>
        <taxon>Viridiplantae</taxon>
        <taxon>Streptophyta</taxon>
        <taxon>Embryophyta</taxon>
        <taxon>Tracheophyta</taxon>
        <taxon>Spermatophyta</taxon>
        <taxon>Magnoliopsida</taxon>
        <taxon>Liliopsida</taxon>
        <taxon>Poales</taxon>
        <taxon>Poaceae</taxon>
        <taxon>PACMAD clade</taxon>
        <taxon>Arundinoideae</taxon>
        <taxon>Arundineae</taxon>
        <taxon>Arundo</taxon>
    </lineage>
</organism>
<name>A0A0A9FH69_ARUDO</name>
<dbReference type="EMBL" id="GBRH01186229">
    <property type="protein sequence ID" value="JAE11667.1"/>
    <property type="molecule type" value="Transcribed_RNA"/>
</dbReference>
<evidence type="ECO:0000313" key="1">
    <source>
        <dbReference type="EMBL" id="JAE11667.1"/>
    </source>
</evidence>
<dbReference type="AlphaFoldDB" id="A0A0A9FH69"/>
<proteinExistence type="predicted"/>
<sequence>MCGRRTEWFFTMGDLRILEKDAGMNSRKCRALAWKSMQNDAA</sequence>
<reference evidence="1" key="2">
    <citation type="journal article" date="2015" name="Data Brief">
        <title>Shoot transcriptome of the giant reed, Arundo donax.</title>
        <authorList>
            <person name="Barrero R.A."/>
            <person name="Guerrero F.D."/>
            <person name="Moolhuijzen P."/>
            <person name="Goolsby J.A."/>
            <person name="Tidwell J."/>
            <person name="Bellgard S.E."/>
            <person name="Bellgard M.I."/>
        </authorList>
    </citation>
    <scope>NUCLEOTIDE SEQUENCE</scope>
    <source>
        <tissue evidence="1">Shoot tissue taken approximately 20 cm above the soil surface</tissue>
    </source>
</reference>
<accession>A0A0A9FH69</accession>